<dbReference type="InterPro" id="IPR029045">
    <property type="entry name" value="ClpP/crotonase-like_dom_sf"/>
</dbReference>
<comment type="similarity">
    <text evidence="1 2">Belongs to the enoyl-CoA hydratase/isomerase family.</text>
</comment>
<dbReference type="AlphaFoldDB" id="A0A7W4IDX3"/>
<proteinExistence type="inferred from homology"/>
<sequence>MTYANRISTPVNGGQRNGLPGEAHAMRTYGAAHAPLPATGVTVDESYKDLDTFITAEDHAYWCFMRPSERPSFTRQLLIDLEAMQANIGRMFAAAPADQRPFDYFVLGSRTPGVFNLGGDLVLFRQKIEQRDADTLRRYAYSCVESGYANYIGYGHRVITIALIQGDALGGGLESALSCDMLVAERQAKFGLPEILFNLFPGMGAYSFLARKIGAAKAEEMIMSGRIYTAEEMHALGVVDILVDEGEGERAVKHYIAGNRTRHSAHSAIYQVRRRVNPVTLEELRDVTDTWVEAAMRLSEQDLRKMARIAAAQDRSRQRRMASMAVAAA</sequence>
<organism evidence="3 4">
    <name type="scientific">Gluconacetobacter sacchari</name>
    <dbReference type="NCBI Taxonomy" id="92759"/>
    <lineage>
        <taxon>Bacteria</taxon>
        <taxon>Pseudomonadati</taxon>
        <taxon>Pseudomonadota</taxon>
        <taxon>Alphaproteobacteria</taxon>
        <taxon>Acetobacterales</taxon>
        <taxon>Acetobacteraceae</taxon>
        <taxon>Gluconacetobacter</taxon>
    </lineage>
</organism>
<protein>
    <submittedName>
        <fullName evidence="3">Crotonase/enoyl-CoA hydratase family protein</fullName>
    </submittedName>
</protein>
<gene>
    <name evidence="3" type="ORF">HLH48_12935</name>
</gene>
<name>A0A7W4IDX3_9PROT</name>
<dbReference type="Gene3D" id="6.20.390.30">
    <property type="match status" value="1"/>
</dbReference>
<dbReference type="InterPro" id="IPR001753">
    <property type="entry name" value="Enoyl-CoA_hydra/iso"/>
</dbReference>
<dbReference type="GO" id="GO:0003824">
    <property type="term" value="F:catalytic activity"/>
    <property type="evidence" value="ECO:0007669"/>
    <property type="project" value="InterPro"/>
</dbReference>
<dbReference type="PANTHER" id="PTHR11941:SF54">
    <property type="entry name" value="ENOYL-COA HYDRATASE, MITOCHONDRIAL"/>
    <property type="match status" value="1"/>
</dbReference>
<dbReference type="PROSITE" id="PS00166">
    <property type="entry name" value="ENOYL_COA_HYDRATASE"/>
    <property type="match status" value="1"/>
</dbReference>
<reference evidence="3 4" key="1">
    <citation type="submission" date="2020-04" db="EMBL/GenBank/DDBJ databases">
        <title>Description of novel Gluconacetobacter.</title>
        <authorList>
            <person name="Sombolestani A."/>
        </authorList>
    </citation>
    <scope>NUCLEOTIDE SEQUENCE [LARGE SCALE GENOMIC DNA]</scope>
    <source>
        <strain evidence="3 4">LMG 19747</strain>
    </source>
</reference>
<evidence type="ECO:0000313" key="3">
    <source>
        <dbReference type="EMBL" id="MBB2161065.1"/>
    </source>
</evidence>
<comment type="caution">
    <text evidence="3">The sequence shown here is derived from an EMBL/GenBank/DDBJ whole genome shotgun (WGS) entry which is preliminary data.</text>
</comment>
<evidence type="ECO:0000313" key="4">
    <source>
        <dbReference type="Proteomes" id="UP000589085"/>
    </source>
</evidence>
<dbReference type="NCBIfam" id="NF006452">
    <property type="entry name" value="PRK08788.1"/>
    <property type="match status" value="1"/>
</dbReference>
<dbReference type="SUPFAM" id="SSF52096">
    <property type="entry name" value="ClpP/crotonase"/>
    <property type="match status" value="1"/>
</dbReference>
<evidence type="ECO:0000256" key="2">
    <source>
        <dbReference type="RuleBase" id="RU003707"/>
    </source>
</evidence>
<dbReference type="CDD" id="cd06558">
    <property type="entry name" value="crotonase-like"/>
    <property type="match status" value="1"/>
</dbReference>
<evidence type="ECO:0000256" key="1">
    <source>
        <dbReference type="ARBA" id="ARBA00005254"/>
    </source>
</evidence>
<dbReference type="Gene3D" id="3.90.226.10">
    <property type="entry name" value="2-enoyl-CoA Hydratase, Chain A, domain 1"/>
    <property type="match status" value="1"/>
</dbReference>
<accession>A0A7W4IDX3</accession>
<dbReference type="Proteomes" id="UP000589085">
    <property type="component" value="Unassembled WGS sequence"/>
</dbReference>
<dbReference type="RefSeq" id="WP_182997933.1">
    <property type="nucleotide sequence ID" value="NZ_JABEQJ010000016.1"/>
</dbReference>
<dbReference type="GO" id="GO:0006635">
    <property type="term" value="P:fatty acid beta-oxidation"/>
    <property type="evidence" value="ECO:0007669"/>
    <property type="project" value="TreeGrafter"/>
</dbReference>
<dbReference type="Pfam" id="PF00378">
    <property type="entry name" value="ECH_1"/>
    <property type="match status" value="1"/>
</dbReference>
<dbReference type="EMBL" id="JABEQJ010000016">
    <property type="protein sequence ID" value="MBB2161065.1"/>
    <property type="molecule type" value="Genomic_DNA"/>
</dbReference>
<dbReference type="InterPro" id="IPR018376">
    <property type="entry name" value="Enoyl-CoA_hyd/isom_CS"/>
</dbReference>
<dbReference type="PANTHER" id="PTHR11941">
    <property type="entry name" value="ENOYL-COA HYDRATASE-RELATED"/>
    <property type="match status" value="1"/>
</dbReference>